<protein>
    <submittedName>
        <fullName evidence="1">Uncharacterized protein</fullName>
    </submittedName>
</protein>
<proteinExistence type="predicted"/>
<dbReference type="PANTHER" id="PTHR10242:SF7">
    <property type="entry name" value="HHH-GPD DOMAIN-CONTAINING PROTEIN"/>
    <property type="match status" value="1"/>
</dbReference>
<dbReference type="InterPro" id="IPR011257">
    <property type="entry name" value="DNA_glycosylase"/>
</dbReference>
<evidence type="ECO:0000313" key="1">
    <source>
        <dbReference type="EMBL" id="KAF5734506.1"/>
    </source>
</evidence>
<dbReference type="EMBL" id="JAAARO010000016">
    <property type="protein sequence ID" value="KAF5734506.1"/>
    <property type="molecule type" value="Genomic_DNA"/>
</dbReference>
<dbReference type="InterPro" id="IPR052054">
    <property type="entry name" value="Oxidative_DNA_repair_enzyme"/>
</dbReference>
<dbReference type="InParanoid" id="A0A7J7CKJ8"/>
<name>A0A7J7CKJ8_TRIWF</name>
<reference evidence="1 2" key="1">
    <citation type="journal article" date="2020" name="Nat. Commun.">
        <title>Genome of Tripterygium wilfordii and identification of cytochrome P450 involved in triptolide biosynthesis.</title>
        <authorList>
            <person name="Tu L."/>
            <person name="Su P."/>
            <person name="Zhang Z."/>
            <person name="Gao L."/>
            <person name="Wang J."/>
            <person name="Hu T."/>
            <person name="Zhou J."/>
            <person name="Zhang Y."/>
            <person name="Zhao Y."/>
            <person name="Liu Y."/>
            <person name="Song Y."/>
            <person name="Tong Y."/>
            <person name="Lu Y."/>
            <person name="Yang J."/>
            <person name="Xu C."/>
            <person name="Jia M."/>
            <person name="Peters R.J."/>
            <person name="Huang L."/>
            <person name="Gao W."/>
        </authorList>
    </citation>
    <scope>NUCLEOTIDE SEQUENCE [LARGE SCALE GENOMIC DNA]</scope>
    <source>
        <strain evidence="2">cv. XIE 37</strain>
        <tissue evidence="1">Leaf</tissue>
    </source>
</reference>
<organism evidence="1 2">
    <name type="scientific">Tripterygium wilfordii</name>
    <name type="common">Thunder God vine</name>
    <dbReference type="NCBI Taxonomy" id="458696"/>
    <lineage>
        <taxon>Eukaryota</taxon>
        <taxon>Viridiplantae</taxon>
        <taxon>Streptophyta</taxon>
        <taxon>Embryophyta</taxon>
        <taxon>Tracheophyta</taxon>
        <taxon>Spermatophyta</taxon>
        <taxon>Magnoliopsida</taxon>
        <taxon>eudicotyledons</taxon>
        <taxon>Gunneridae</taxon>
        <taxon>Pentapetalae</taxon>
        <taxon>rosids</taxon>
        <taxon>fabids</taxon>
        <taxon>Celastrales</taxon>
        <taxon>Celastraceae</taxon>
        <taxon>Tripterygium</taxon>
    </lineage>
</organism>
<dbReference type="PANTHER" id="PTHR10242">
    <property type="entry name" value="8-OXOGUANINE DNA GLYCOSYLASE"/>
    <property type="match status" value="1"/>
</dbReference>
<dbReference type="Proteomes" id="UP000593562">
    <property type="component" value="Unassembled WGS sequence"/>
</dbReference>
<dbReference type="SUPFAM" id="SSF48150">
    <property type="entry name" value="DNA-glycosylase"/>
    <property type="match status" value="1"/>
</dbReference>
<keyword evidence="2" id="KW-1185">Reference proteome</keyword>
<sequence length="275" mass="31334">MSDFVLKVALGECESSFSLENAVCNHGFFMMSPNNWIPSTKTFQRPLRLFDSTTSVMVSISHPPNHSFISVQVHDLDTLSLLDQESISKQVCRMLRISEKVEKDVREFQTLHVEAKDKGFGRIFRSPSLFEDAVKSILLCNCTWKRSLEMAKALCELQQKVIDLKPIGKRTRYMRNQAENVSGKKVKGRVTGNCPSAKELSSLDEDFLKQHCKVGYRSKRIIQLAKEYKKGTSMLNEVEEMFELLCDYEDEVGKLSALPHYSYHSVSGSSFTQEP</sequence>
<dbReference type="Gene3D" id="1.10.340.30">
    <property type="entry name" value="Hypothetical protein, domain 2"/>
    <property type="match status" value="1"/>
</dbReference>
<dbReference type="GO" id="GO:0006285">
    <property type="term" value="P:base-excision repair, AP site formation"/>
    <property type="evidence" value="ECO:0007669"/>
    <property type="project" value="TreeGrafter"/>
</dbReference>
<comment type="caution">
    <text evidence="1">The sequence shown here is derived from an EMBL/GenBank/DDBJ whole genome shotgun (WGS) entry which is preliminary data.</text>
</comment>
<gene>
    <name evidence="1" type="ORF">HS088_TW16G00955</name>
</gene>
<evidence type="ECO:0000313" key="2">
    <source>
        <dbReference type="Proteomes" id="UP000593562"/>
    </source>
</evidence>
<dbReference type="GO" id="GO:0005634">
    <property type="term" value="C:nucleus"/>
    <property type="evidence" value="ECO:0007669"/>
    <property type="project" value="TreeGrafter"/>
</dbReference>
<accession>A0A7J7CKJ8</accession>
<dbReference type="AlphaFoldDB" id="A0A7J7CKJ8"/>
<dbReference type="GO" id="GO:0034039">
    <property type="term" value="F:8-oxo-7,8-dihydroguanine DNA N-glycosylase activity"/>
    <property type="evidence" value="ECO:0007669"/>
    <property type="project" value="TreeGrafter"/>
</dbReference>